<evidence type="ECO:0000256" key="1">
    <source>
        <dbReference type="SAM" id="Phobius"/>
    </source>
</evidence>
<evidence type="ECO:0000313" key="2">
    <source>
        <dbReference type="EMBL" id="KAG6736048.1"/>
    </source>
</evidence>
<comment type="caution">
    <text evidence="2">The sequence shown here is derived from an EMBL/GenBank/DDBJ whole genome shotgun (WGS) entry which is preliminary data.</text>
</comment>
<evidence type="ECO:0000313" key="3">
    <source>
        <dbReference type="Proteomes" id="UP000886885"/>
    </source>
</evidence>
<dbReference type="AlphaFoldDB" id="A0A8X7XMI6"/>
<sequence>MVTITADVVRLQGFFCSSSSSATFLSILIRFGIDMASEYISYLISLTNRLFDMFYSSFGIDMASEYLMMQLSWQVVKQIFPLGFYSILVIPGTLAVMNVLWFWKIVKGLMKTLSKARHGQ</sequence>
<gene>
    <name evidence="2" type="ORF">POTOM_061259</name>
</gene>
<accession>A0A8X7XMI6</accession>
<organism evidence="2 3">
    <name type="scientific">Populus tomentosa</name>
    <name type="common">Chinese white poplar</name>
    <dbReference type="NCBI Taxonomy" id="118781"/>
    <lineage>
        <taxon>Eukaryota</taxon>
        <taxon>Viridiplantae</taxon>
        <taxon>Streptophyta</taxon>
        <taxon>Embryophyta</taxon>
        <taxon>Tracheophyta</taxon>
        <taxon>Spermatophyta</taxon>
        <taxon>Magnoliopsida</taxon>
        <taxon>eudicotyledons</taxon>
        <taxon>Gunneridae</taxon>
        <taxon>Pentapetalae</taxon>
        <taxon>rosids</taxon>
        <taxon>fabids</taxon>
        <taxon>Malpighiales</taxon>
        <taxon>Salicaceae</taxon>
        <taxon>Saliceae</taxon>
        <taxon>Populus</taxon>
    </lineage>
</organism>
<keyword evidence="1" id="KW-1133">Transmembrane helix</keyword>
<dbReference type="Proteomes" id="UP000886885">
    <property type="component" value="Unassembled WGS sequence"/>
</dbReference>
<dbReference type="OrthoDB" id="10266980at2759"/>
<dbReference type="EMBL" id="JAAWWB010001410">
    <property type="protein sequence ID" value="KAG6736048.1"/>
    <property type="molecule type" value="Genomic_DNA"/>
</dbReference>
<proteinExistence type="predicted"/>
<feature type="transmembrane region" description="Helical" evidence="1">
    <location>
        <begin position="12"/>
        <end position="33"/>
    </location>
</feature>
<protein>
    <recommendedName>
        <fullName evidence="4">TLC domain-containing protein</fullName>
    </recommendedName>
</protein>
<keyword evidence="1" id="KW-0472">Membrane</keyword>
<feature type="transmembrane region" description="Helical" evidence="1">
    <location>
        <begin position="82"/>
        <end position="103"/>
    </location>
</feature>
<keyword evidence="3" id="KW-1185">Reference proteome</keyword>
<evidence type="ECO:0008006" key="4">
    <source>
        <dbReference type="Google" id="ProtNLM"/>
    </source>
</evidence>
<name>A0A8X7XMI6_POPTO</name>
<keyword evidence="1" id="KW-0812">Transmembrane</keyword>
<reference evidence="2" key="1">
    <citation type="journal article" date="2020" name="bioRxiv">
        <title>Hybrid origin of Populus tomentosa Carr. identified through genome sequencing and phylogenomic analysis.</title>
        <authorList>
            <person name="An X."/>
            <person name="Gao K."/>
            <person name="Chen Z."/>
            <person name="Li J."/>
            <person name="Yang X."/>
            <person name="Yang X."/>
            <person name="Zhou J."/>
            <person name="Guo T."/>
            <person name="Zhao T."/>
            <person name="Huang S."/>
            <person name="Miao D."/>
            <person name="Khan W.U."/>
            <person name="Rao P."/>
            <person name="Ye M."/>
            <person name="Lei B."/>
            <person name="Liao W."/>
            <person name="Wang J."/>
            <person name="Ji L."/>
            <person name="Li Y."/>
            <person name="Guo B."/>
            <person name="Mustafa N.S."/>
            <person name="Li S."/>
            <person name="Yun Q."/>
            <person name="Keller S.R."/>
            <person name="Mao J."/>
            <person name="Zhang R."/>
            <person name="Strauss S.H."/>
        </authorList>
    </citation>
    <scope>NUCLEOTIDE SEQUENCE</scope>
    <source>
        <strain evidence="2">GM15</strain>
        <tissue evidence="2">Leaf</tissue>
    </source>
</reference>